<dbReference type="EMBL" id="CAJVPU010005488">
    <property type="protein sequence ID" value="CAG8548399.1"/>
    <property type="molecule type" value="Genomic_DNA"/>
</dbReference>
<name>A0ACA9LY82_9GLOM</name>
<feature type="non-terminal residue" evidence="1">
    <location>
        <position position="364"/>
    </location>
</feature>
<accession>A0ACA9LY82</accession>
<evidence type="ECO:0000313" key="1">
    <source>
        <dbReference type="EMBL" id="CAG8548399.1"/>
    </source>
</evidence>
<reference evidence="1" key="1">
    <citation type="submission" date="2021-06" db="EMBL/GenBank/DDBJ databases">
        <authorList>
            <person name="Kallberg Y."/>
            <person name="Tangrot J."/>
            <person name="Rosling A."/>
        </authorList>
    </citation>
    <scope>NUCLEOTIDE SEQUENCE</scope>
    <source>
        <strain evidence="1">IL203A</strain>
    </source>
</reference>
<proteinExistence type="predicted"/>
<sequence length="364" mass="42158">MTSEQKYPGYEKLTSYLKRDKKSFWGFLHRCRDTIVTTASATSRWHDLDTSWCDRFLAEAKELLNSNDFNNLKIQVSEDRKRYNFEDYWNDVVNECKIRRDISERKVEKERILHDLSKINDEIKMKEDELTRILNKHPKDSSNLGDDLIAQSSSAIDENSTAMQSSIQRKAPKLPRQRNPRNKERINYNIESLSKKSVFGKAEKEKESAQEVVLYIALRANGEYNERRDVKIKKLEQKNAELEARLAVVEKSSVAVDGQSQNDKEAILEKFPEVFADDDSVVHVLEDSILHEASFAISSNIHTHSKSTNYNDYISEEPDKIEPTNRQYIEQGLIKELLSSAPIVSPVSSEIKEYRTFQITTQSL</sequence>
<gene>
    <name evidence="1" type="ORF">DHETER_LOCUS5114</name>
</gene>
<protein>
    <submittedName>
        <fullName evidence="1">13054_t:CDS:1</fullName>
    </submittedName>
</protein>
<dbReference type="Proteomes" id="UP000789702">
    <property type="component" value="Unassembled WGS sequence"/>
</dbReference>
<keyword evidence="2" id="KW-1185">Reference proteome</keyword>
<organism evidence="1 2">
    <name type="scientific">Dentiscutata heterogama</name>
    <dbReference type="NCBI Taxonomy" id="1316150"/>
    <lineage>
        <taxon>Eukaryota</taxon>
        <taxon>Fungi</taxon>
        <taxon>Fungi incertae sedis</taxon>
        <taxon>Mucoromycota</taxon>
        <taxon>Glomeromycotina</taxon>
        <taxon>Glomeromycetes</taxon>
        <taxon>Diversisporales</taxon>
        <taxon>Gigasporaceae</taxon>
        <taxon>Dentiscutata</taxon>
    </lineage>
</organism>
<evidence type="ECO:0000313" key="2">
    <source>
        <dbReference type="Proteomes" id="UP000789702"/>
    </source>
</evidence>
<comment type="caution">
    <text evidence="1">The sequence shown here is derived from an EMBL/GenBank/DDBJ whole genome shotgun (WGS) entry which is preliminary data.</text>
</comment>